<comment type="caution">
    <text evidence="3">The sequence shown here is derived from an EMBL/GenBank/DDBJ whole genome shotgun (WGS) entry which is preliminary data.</text>
</comment>
<evidence type="ECO:0000313" key="3">
    <source>
        <dbReference type="EMBL" id="KAL3618130.1"/>
    </source>
</evidence>
<dbReference type="InterPro" id="IPR024088">
    <property type="entry name" value="Tyr-tRNA-ligase_bac-type"/>
</dbReference>
<gene>
    <name evidence="3" type="ORF">CASFOL_038451</name>
</gene>
<dbReference type="Gene3D" id="3.40.50.620">
    <property type="entry name" value="HUPs"/>
    <property type="match status" value="1"/>
</dbReference>
<dbReference type="InterPro" id="IPR014729">
    <property type="entry name" value="Rossmann-like_a/b/a_fold"/>
</dbReference>
<dbReference type="EMBL" id="JAVIJP010000081">
    <property type="protein sequence ID" value="KAL3618130.1"/>
    <property type="molecule type" value="Genomic_DNA"/>
</dbReference>
<reference evidence="4" key="1">
    <citation type="journal article" date="2024" name="IScience">
        <title>Strigolactones Initiate the Formation of Haustorium-like Structures in Castilleja.</title>
        <authorList>
            <person name="Buerger M."/>
            <person name="Peterson D."/>
            <person name="Chory J."/>
        </authorList>
    </citation>
    <scope>NUCLEOTIDE SEQUENCE [LARGE SCALE GENOMIC DNA]</scope>
</reference>
<protein>
    <submittedName>
        <fullName evidence="3">Uncharacterized protein</fullName>
    </submittedName>
</protein>
<dbReference type="SUPFAM" id="SSF52374">
    <property type="entry name" value="Nucleotidylyl transferase"/>
    <property type="match status" value="1"/>
</dbReference>
<evidence type="ECO:0000313" key="4">
    <source>
        <dbReference type="Proteomes" id="UP001632038"/>
    </source>
</evidence>
<dbReference type="GO" id="GO:0004831">
    <property type="term" value="F:tyrosine-tRNA ligase activity"/>
    <property type="evidence" value="ECO:0007669"/>
    <property type="project" value="UniProtKB-EC"/>
</dbReference>
<sequence length="223" mass="23175">MAYWLSPPIPFELSSSAPPHPLQFTASPFSSATTTTPPPPAASTPPTTMSSKSSKKEDSLIPSPPTPSAAATPPSPLSASTAASTPPPIPSTSIGNLLGIIVLSWFLRCGHHVIALVGGATGRVADPSGRSWELRNKELHGEMEGTGADVASNLGKRLSFSLPRGTTSSPSCTPNHNVLKINVDVAISPGEDHIGVAMVARNSQGVTIWWARRSIDAPTTFGR</sequence>
<accession>A0ABD3BN39</accession>
<evidence type="ECO:0000256" key="1">
    <source>
        <dbReference type="ARBA" id="ARBA00048248"/>
    </source>
</evidence>
<dbReference type="PANTHER" id="PTHR11766">
    <property type="entry name" value="TYROSYL-TRNA SYNTHETASE"/>
    <property type="match status" value="1"/>
</dbReference>
<name>A0ABD3BN39_9LAMI</name>
<dbReference type="AlphaFoldDB" id="A0ABD3BN39"/>
<dbReference type="Proteomes" id="UP001632038">
    <property type="component" value="Unassembled WGS sequence"/>
</dbReference>
<feature type="compositionally biased region" description="Low complexity" evidence="2">
    <location>
        <begin position="68"/>
        <end position="84"/>
    </location>
</feature>
<proteinExistence type="predicted"/>
<dbReference type="PANTHER" id="PTHR11766:SF0">
    <property type="entry name" value="TYROSINE--TRNA LIGASE, MITOCHONDRIAL"/>
    <property type="match status" value="1"/>
</dbReference>
<organism evidence="3 4">
    <name type="scientific">Castilleja foliolosa</name>
    <dbReference type="NCBI Taxonomy" id="1961234"/>
    <lineage>
        <taxon>Eukaryota</taxon>
        <taxon>Viridiplantae</taxon>
        <taxon>Streptophyta</taxon>
        <taxon>Embryophyta</taxon>
        <taxon>Tracheophyta</taxon>
        <taxon>Spermatophyta</taxon>
        <taxon>Magnoliopsida</taxon>
        <taxon>eudicotyledons</taxon>
        <taxon>Gunneridae</taxon>
        <taxon>Pentapetalae</taxon>
        <taxon>asterids</taxon>
        <taxon>lamiids</taxon>
        <taxon>Lamiales</taxon>
        <taxon>Orobanchaceae</taxon>
        <taxon>Pedicularideae</taxon>
        <taxon>Castillejinae</taxon>
        <taxon>Castilleja</taxon>
    </lineage>
</organism>
<feature type="region of interest" description="Disordered" evidence="2">
    <location>
        <begin position="22"/>
        <end position="87"/>
    </location>
</feature>
<feature type="compositionally biased region" description="Low complexity" evidence="2">
    <location>
        <begin position="25"/>
        <end position="35"/>
    </location>
</feature>
<keyword evidence="4" id="KW-1185">Reference proteome</keyword>
<comment type="catalytic activity">
    <reaction evidence="1">
        <text>tRNA(Tyr) + L-tyrosine + ATP = L-tyrosyl-tRNA(Tyr) + AMP + diphosphate + H(+)</text>
        <dbReference type="Rhea" id="RHEA:10220"/>
        <dbReference type="Rhea" id="RHEA-COMP:9706"/>
        <dbReference type="Rhea" id="RHEA-COMP:9707"/>
        <dbReference type="ChEBI" id="CHEBI:15378"/>
        <dbReference type="ChEBI" id="CHEBI:30616"/>
        <dbReference type="ChEBI" id="CHEBI:33019"/>
        <dbReference type="ChEBI" id="CHEBI:58315"/>
        <dbReference type="ChEBI" id="CHEBI:78442"/>
        <dbReference type="ChEBI" id="CHEBI:78536"/>
        <dbReference type="ChEBI" id="CHEBI:456215"/>
        <dbReference type="EC" id="6.1.1.1"/>
    </reaction>
</comment>
<evidence type="ECO:0000256" key="2">
    <source>
        <dbReference type="SAM" id="MobiDB-lite"/>
    </source>
</evidence>